<dbReference type="Gene3D" id="1.25.10.10">
    <property type="entry name" value="Leucine-rich Repeat Variant"/>
    <property type="match status" value="1"/>
</dbReference>
<dbReference type="SMART" id="SM01036">
    <property type="entry name" value="BP28CT"/>
    <property type="match status" value="1"/>
</dbReference>
<dbReference type="OrthoDB" id="6382435at2759"/>
<dbReference type="GO" id="GO:0032040">
    <property type="term" value="C:small-subunit processome"/>
    <property type="evidence" value="ECO:0007669"/>
    <property type="project" value="TreeGrafter"/>
</dbReference>
<dbReference type="InterPro" id="IPR021133">
    <property type="entry name" value="HEAT_type_2"/>
</dbReference>
<dbReference type="PROSITE" id="PS50077">
    <property type="entry name" value="HEAT_REPEAT"/>
    <property type="match status" value="1"/>
</dbReference>
<sequence length="1753" mass="196123">MRLRAVQRLANCNQGFSRDGLVKYLLIHLAVEESSKVVSAILTSFPAVVESSEFQEKIAEKFLKLVEDKWTHVQEKILRFSHELPASSLVRFLFPWNGERLKLFTALVENTKLLRLLGVESISQLEFEEANFPVIFKTVLDSAPAEFPLKPQSLGTPLTTPSEKLDVAIYLLFQVSQLRKIDLPPSEMGFSILQTLQAYVMGMRHAFNFACGTKTDLIKEEEFLENIHKIIGKCCVDDYVPMELVIFVVNSLAEEKSHDGRLISSSLLWLLELLTTQIGKSDSCTPSLMCLIKKLLNTSESPLQLILLALDISSTQTDPCGQAQHMLCRLFLQMLPTAIPADKNLACLAFMCVVSSLPMAIPSKKRSVLLKKTLEDLQDEHNVPSQSLRNVVHHINEGLDLASVLECPEYLAGFLEGHMSAEESSSTKRLSPSRRQTRQTQPEPSLMDLFLKLLHPDGEMKHLLNTKEAVLKLLSSVSYQELLETLLLDLGRDDTQKEMEVTSYQALILDHFIRSPPSIIFPSKSSSNLYQKFKSLLLNDEEASKYLLRRISSSYVSGLATVDLTEDFLNFLLDHAPVDVTDERSSTNSASRPSLPLVALKEVMRICKHINIDAAFLQKRFFKLVPSLQEAGSGRKRGRGLKRSTRTVTMVTANQSSSREWREISFILEILEGKKKIRQPTCLVGTLFEMLTKVLNWSEQEKCEYLKQLLLSSLHRCMSEREGSALGQSNEDPSMDSDDSDSDSSTGEESKSNPKLSSFDQGELLIQCLRSSSTSLVHHHTLRLLTLITKSSPQSVASSIIPIFTFIGTSLLKQDDAASLKLIEDTMQAVVPLLKKHEPGLGTETVCVNPKRPLTISLMRVFRNALPDIPTHRRLPLLEHLLQCLSPPRTRWILVTLLLEEQVRKQADKPKFFVDLALQLLLHGIDEGIDDPTSGVLECLETSKEVLQWLMALPLEVEQTQGKRRHKQAASESLLIDLESLEPTFLRQLQYQTLSLVVKVFCNSDFQGGLGAALETNERAERQSKDLNNLLMEMIKLLLDWSHTVSTRLKSRMGGNVEDSGMQKKFIQALFQRLYDLIHNLCLALPMNLFLQMVLGLLEDDKTDVVAQRKTLELLNTRLLGQEGPAVRRDEAWDEEVCLAFLPVLMRLMSLGKKTTRRVATGAGDQSGEKDRFELDCKLFVAQGSLFALKIFVKKFAASHTAQFSELVPRICKIVSQSSSTGCLPLLSSSVLALAYLAVELRFHAVTSLDVLMPTLLSTLAETDKIEKDPVLLLSCVTSLLRIVESLSAFIVPYLPGVLSLLTSLPQEQQPGDKPRRVINKIQKLRHLIATEIEPRVLLPVLRQTMIEEGHSVHTSILSEHINQMTKKEVADNFPLLTNLFLSLISAQPIKTFTEKESPFLAAVVALVLKLNEETFTLLLMKLINWAFTKAEEESSPEAPQKKKRKKLKERRLKCVAFFSITKKLSEELKSLFVGFASYFLSHVAETLADEQLNVDPTILDVTLITLQNLCRYDEDKSAIREEIVEPLTLSLMSCLRVIPIQDNMPGEYVKDVLNPTLSKFAAVLQSPQQKQFLLAVLANTKDESKEIRLATVGAMSDIFEELESACAQWLPEILPALSELLEDDEPDVEAAAQDVLVLLGKTTVVSKTTPNNELGQKNYVCLAVFVLAIDRGLIPGADYSKEFLHHGTWWRIASPAATAATGGGLAPCAESEGEKRLVSPEPPQSLLPRQPWESTVGEEVNPESIGREIVKS</sequence>
<dbReference type="GO" id="GO:0030686">
    <property type="term" value="C:90S preribosome"/>
    <property type="evidence" value="ECO:0007669"/>
    <property type="project" value="TreeGrafter"/>
</dbReference>
<comment type="similarity">
    <text evidence="2 7">Belongs to the HEATR1/UTP10 family.</text>
</comment>
<feature type="coiled-coil region" evidence="8">
    <location>
        <begin position="1010"/>
        <end position="1037"/>
    </location>
</feature>
<evidence type="ECO:0000256" key="8">
    <source>
        <dbReference type="SAM" id="Coils"/>
    </source>
</evidence>
<comment type="function">
    <text evidence="7">Involved in nucleolar processing of pre-18S ribosomal RNA.</text>
</comment>
<dbReference type="InterPro" id="IPR040191">
    <property type="entry name" value="UTP10"/>
</dbReference>
<dbReference type="EMBL" id="OB662214">
    <property type="protein sequence ID" value="CAD7229670.1"/>
    <property type="molecule type" value="Genomic_DNA"/>
</dbReference>
<dbReference type="InterPro" id="IPR011989">
    <property type="entry name" value="ARM-like"/>
</dbReference>
<evidence type="ECO:0000256" key="3">
    <source>
        <dbReference type="ARBA" id="ARBA00022517"/>
    </source>
</evidence>
<evidence type="ECO:0000256" key="6">
    <source>
        <dbReference type="ARBA" id="ARBA00023274"/>
    </source>
</evidence>
<dbReference type="Pfam" id="PF23243">
    <property type="entry name" value="HEAT_HEATR1"/>
    <property type="match status" value="1"/>
</dbReference>
<proteinExistence type="inferred from homology"/>
<organism evidence="10">
    <name type="scientific">Cyprideis torosa</name>
    <dbReference type="NCBI Taxonomy" id="163714"/>
    <lineage>
        <taxon>Eukaryota</taxon>
        <taxon>Metazoa</taxon>
        <taxon>Ecdysozoa</taxon>
        <taxon>Arthropoda</taxon>
        <taxon>Crustacea</taxon>
        <taxon>Oligostraca</taxon>
        <taxon>Ostracoda</taxon>
        <taxon>Podocopa</taxon>
        <taxon>Podocopida</taxon>
        <taxon>Cytherocopina</taxon>
        <taxon>Cytheroidea</taxon>
        <taxon>Cytherideidae</taxon>
        <taxon>Cyprideis</taxon>
    </lineage>
</organism>
<keyword evidence="6 7" id="KW-0687">Ribonucleoprotein</keyword>
<keyword evidence="4 7" id="KW-0698">rRNA processing</keyword>
<accession>A0A7R8WEU0</accession>
<dbReference type="PANTHER" id="PTHR13457:SF1">
    <property type="entry name" value="HEAT REPEAT-CONTAINING PROTEIN 1"/>
    <property type="match status" value="1"/>
</dbReference>
<dbReference type="GO" id="GO:0030515">
    <property type="term" value="F:snoRNA binding"/>
    <property type="evidence" value="ECO:0007669"/>
    <property type="project" value="TreeGrafter"/>
</dbReference>
<evidence type="ECO:0000256" key="1">
    <source>
        <dbReference type="ARBA" id="ARBA00004604"/>
    </source>
</evidence>
<dbReference type="SUPFAM" id="SSF48371">
    <property type="entry name" value="ARM repeat"/>
    <property type="match status" value="2"/>
</dbReference>
<dbReference type="GO" id="GO:0045943">
    <property type="term" value="P:positive regulation of transcription by RNA polymerase I"/>
    <property type="evidence" value="ECO:0007669"/>
    <property type="project" value="TreeGrafter"/>
</dbReference>
<evidence type="ECO:0000256" key="5">
    <source>
        <dbReference type="ARBA" id="ARBA00023242"/>
    </source>
</evidence>
<name>A0A7R8WEU0_9CRUS</name>
<evidence type="ECO:0000313" key="10">
    <source>
        <dbReference type="EMBL" id="CAD7229670.1"/>
    </source>
</evidence>
<keyword evidence="3 7" id="KW-0690">Ribosome biogenesis</keyword>
<dbReference type="InterPro" id="IPR016024">
    <property type="entry name" value="ARM-type_fold"/>
</dbReference>
<feature type="compositionally biased region" description="Acidic residues" evidence="9">
    <location>
        <begin position="733"/>
        <end position="742"/>
    </location>
</feature>
<dbReference type="Pfam" id="PF08146">
    <property type="entry name" value="BP28CT"/>
    <property type="match status" value="1"/>
</dbReference>
<dbReference type="InterPro" id="IPR012954">
    <property type="entry name" value="BP28_C_dom"/>
</dbReference>
<keyword evidence="5 7" id="KW-0539">Nucleus</keyword>
<dbReference type="InterPro" id="IPR056473">
    <property type="entry name" value="HEAT_Utp10/HEAT1"/>
</dbReference>
<dbReference type="GO" id="GO:0000462">
    <property type="term" value="P:maturation of SSU-rRNA from tricistronic rRNA transcript (SSU-rRNA, 5.8S rRNA, LSU-rRNA)"/>
    <property type="evidence" value="ECO:0007669"/>
    <property type="project" value="TreeGrafter"/>
</dbReference>
<dbReference type="GO" id="GO:0034455">
    <property type="term" value="C:t-UTP complex"/>
    <property type="evidence" value="ECO:0007669"/>
    <property type="project" value="TreeGrafter"/>
</dbReference>
<evidence type="ECO:0000256" key="9">
    <source>
        <dbReference type="SAM" id="MobiDB-lite"/>
    </source>
</evidence>
<feature type="region of interest" description="Disordered" evidence="9">
    <location>
        <begin position="1702"/>
        <end position="1753"/>
    </location>
</feature>
<evidence type="ECO:0000256" key="4">
    <source>
        <dbReference type="ARBA" id="ARBA00022552"/>
    </source>
</evidence>
<reference evidence="10" key="1">
    <citation type="submission" date="2020-11" db="EMBL/GenBank/DDBJ databases">
        <authorList>
            <person name="Tran Van P."/>
        </authorList>
    </citation>
    <scope>NUCLEOTIDE SEQUENCE</scope>
</reference>
<evidence type="ECO:0000256" key="7">
    <source>
        <dbReference type="RuleBase" id="RU367065"/>
    </source>
</evidence>
<keyword evidence="8" id="KW-0175">Coiled coil</keyword>
<protein>
    <recommendedName>
        <fullName evidence="7">HEAT repeat-containing protein 1</fullName>
    </recommendedName>
</protein>
<dbReference type="PANTHER" id="PTHR13457">
    <property type="entry name" value="BAP28"/>
    <property type="match status" value="1"/>
</dbReference>
<evidence type="ECO:0000256" key="2">
    <source>
        <dbReference type="ARBA" id="ARBA00010559"/>
    </source>
</evidence>
<gene>
    <name evidence="10" type="ORF">CTOB1V02_LOCUS7538</name>
</gene>
<comment type="subcellular location">
    <subcellularLocation>
        <location evidence="1 7">Nucleus</location>
        <location evidence="1 7">Nucleolus</location>
    </subcellularLocation>
</comment>
<feature type="region of interest" description="Disordered" evidence="9">
    <location>
        <begin position="422"/>
        <end position="442"/>
    </location>
</feature>
<feature type="region of interest" description="Disordered" evidence="9">
    <location>
        <begin position="722"/>
        <end position="757"/>
    </location>
</feature>